<evidence type="ECO:0000313" key="3">
    <source>
        <dbReference type="EMBL" id="PWN26476.1"/>
    </source>
</evidence>
<dbReference type="PANTHER" id="PTHR45033">
    <property type="match status" value="1"/>
</dbReference>
<feature type="region of interest" description="Disordered" evidence="1">
    <location>
        <begin position="1"/>
        <end position="35"/>
    </location>
</feature>
<dbReference type="GeneID" id="37030185"/>
<sequence>MSPPTQGQFLRLHAPPEGSPRGTRGTAKVETLPLTPPSKDKDLVLFKVLAAGFNRRDEWSMQGAYPGLTYPSTLGCDACGFVVGEEKQRYLVVPTRGWSKDTRGPEADVPGSDGQKAGNALGGKGFGLLGGTRQTGGVGCFAEYMTVERSQLVPVPDHLSDEEAAALPCAAVTAYRALFTKARVEPGHNVLITGIGGGVALLALRLALARGANVYVTGGSQPKLDHALKVGAKAGAIYKDAKAWPEAIKQSLPKDRPYLDAVIDSAGGAICAQALKAGLRPGGSVVVFGMTATPKVDFTMREVLQNVDLCGSTMGSEEEFRRCIRFIGEKGVKPDVDTVLWGGLEEARDKGFEMLADAEKRARGGKVVCRVAPKEEGKSGGPEESKL</sequence>
<dbReference type="Gene3D" id="3.90.180.10">
    <property type="entry name" value="Medium-chain alcohol dehydrogenases, catalytic domain"/>
    <property type="match status" value="1"/>
</dbReference>
<dbReference type="SMART" id="SM00829">
    <property type="entry name" value="PKS_ER"/>
    <property type="match status" value="1"/>
</dbReference>
<evidence type="ECO:0000256" key="1">
    <source>
        <dbReference type="SAM" id="MobiDB-lite"/>
    </source>
</evidence>
<dbReference type="GO" id="GO:0016491">
    <property type="term" value="F:oxidoreductase activity"/>
    <property type="evidence" value="ECO:0007669"/>
    <property type="project" value="InterPro"/>
</dbReference>
<dbReference type="EMBL" id="KZ819671">
    <property type="protein sequence ID" value="PWN26476.1"/>
    <property type="molecule type" value="Genomic_DNA"/>
</dbReference>
<dbReference type="InterPro" id="IPR020843">
    <property type="entry name" value="ER"/>
</dbReference>
<dbReference type="Pfam" id="PF08240">
    <property type="entry name" value="ADH_N"/>
    <property type="match status" value="1"/>
</dbReference>
<dbReference type="Pfam" id="PF00107">
    <property type="entry name" value="ADH_zinc_N"/>
    <property type="match status" value="1"/>
</dbReference>
<evidence type="ECO:0000313" key="4">
    <source>
        <dbReference type="Proteomes" id="UP000245884"/>
    </source>
</evidence>
<feature type="domain" description="Enoyl reductase (ER)" evidence="2">
    <location>
        <begin position="22"/>
        <end position="369"/>
    </location>
</feature>
<reference evidence="3 4" key="1">
    <citation type="journal article" date="2018" name="Mol. Biol. Evol.">
        <title>Broad Genomic Sampling Reveals a Smut Pathogenic Ancestry of the Fungal Clade Ustilaginomycotina.</title>
        <authorList>
            <person name="Kijpornyongpan T."/>
            <person name="Mondo S.J."/>
            <person name="Barry K."/>
            <person name="Sandor L."/>
            <person name="Lee J."/>
            <person name="Lipzen A."/>
            <person name="Pangilinan J."/>
            <person name="LaButti K."/>
            <person name="Hainaut M."/>
            <person name="Henrissat B."/>
            <person name="Grigoriev I.V."/>
            <person name="Spatafora J.W."/>
            <person name="Aime M.C."/>
        </authorList>
    </citation>
    <scope>NUCLEOTIDE SEQUENCE [LARGE SCALE GENOMIC DNA]</scope>
    <source>
        <strain evidence="3 4">MCA 5214</strain>
    </source>
</reference>
<proteinExistence type="predicted"/>
<dbReference type="AlphaFoldDB" id="A0A316UMF5"/>
<evidence type="ECO:0000259" key="2">
    <source>
        <dbReference type="SMART" id="SM00829"/>
    </source>
</evidence>
<protein>
    <submittedName>
        <fullName evidence="3">NAD(P)-binding protein</fullName>
    </submittedName>
</protein>
<accession>A0A316UMF5</accession>
<name>A0A316UMF5_9BASI</name>
<dbReference type="STRING" id="1569628.A0A316UMF5"/>
<organism evidence="3 4">
    <name type="scientific">Jaminaea rosea</name>
    <dbReference type="NCBI Taxonomy" id="1569628"/>
    <lineage>
        <taxon>Eukaryota</taxon>
        <taxon>Fungi</taxon>
        <taxon>Dikarya</taxon>
        <taxon>Basidiomycota</taxon>
        <taxon>Ustilaginomycotina</taxon>
        <taxon>Exobasidiomycetes</taxon>
        <taxon>Microstromatales</taxon>
        <taxon>Microstromatales incertae sedis</taxon>
        <taxon>Jaminaea</taxon>
    </lineage>
</organism>
<dbReference type="FunFam" id="3.40.50.720:FF:000481">
    <property type="entry name" value="Alcohol dehydrogenase, variant"/>
    <property type="match status" value="1"/>
</dbReference>
<dbReference type="InterPro" id="IPR013149">
    <property type="entry name" value="ADH-like_C"/>
</dbReference>
<dbReference type="InterPro" id="IPR052711">
    <property type="entry name" value="Zinc_ADH-like"/>
</dbReference>
<dbReference type="OrthoDB" id="1706066at2759"/>
<dbReference type="InterPro" id="IPR013154">
    <property type="entry name" value="ADH-like_N"/>
</dbReference>
<dbReference type="PANTHER" id="PTHR45033:SF3">
    <property type="entry name" value="DEHYDROGENASE, PUTATIVE (AFU_ORTHOLOGUE AFUA_2G13270)-RELATED"/>
    <property type="match status" value="1"/>
</dbReference>
<dbReference type="InterPro" id="IPR036291">
    <property type="entry name" value="NAD(P)-bd_dom_sf"/>
</dbReference>
<dbReference type="RefSeq" id="XP_025361088.1">
    <property type="nucleotide sequence ID" value="XM_025508362.1"/>
</dbReference>
<dbReference type="SUPFAM" id="SSF51735">
    <property type="entry name" value="NAD(P)-binding Rossmann-fold domains"/>
    <property type="match status" value="1"/>
</dbReference>
<dbReference type="InterPro" id="IPR011032">
    <property type="entry name" value="GroES-like_sf"/>
</dbReference>
<dbReference type="CDD" id="cd05188">
    <property type="entry name" value="MDR"/>
    <property type="match status" value="1"/>
</dbReference>
<gene>
    <name evidence="3" type="ORF">BDZ90DRAFT_261288</name>
</gene>
<dbReference type="Gene3D" id="3.40.50.720">
    <property type="entry name" value="NAD(P)-binding Rossmann-like Domain"/>
    <property type="match status" value="1"/>
</dbReference>
<dbReference type="Proteomes" id="UP000245884">
    <property type="component" value="Unassembled WGS sequence"/>
</dbReference>
<dbReference type="SUPFAM" id="SSF50129">
    <property type="entry name" value="GroES-like"/>
    <property type="match status" value="1"/>
</dbReference>
<keyword evidence="4" id="KW-1185">Reference proteome</keyword>